<reference evidence="5" key="4">
    <citation type="submission" date="2022-11" db="EMBL/GenBank/DDBJ databases">
        <authorList>
            <person name="Vasilchenko N.G."/>
            <person name="Prazdnova E.V."/>
            <person name="Gorovtsov A.V."/>
            <person name="Chistyakov V.A."/>
            <person name="Pak M.L."/>
        </authorList>
    </citation>
    <scope>NUCLEOTIDE SEQUENCE</scope>
    <source>
        <strain evidence="5">R 4.5</strain>
    </source>
</reference>
<dbReference type="RefSeq" id="WP_013311713.1">
    <property type="nucleotide sequence ID" value="NZ_ALJV01000208.1"/>
</dbReference>
<accession>A0A074LVP7</accession>
<evidence type="ECO:0000259" key="1">
    <source>
        <dbReference type="PROSITE" id="PS50075"/>
    </source>
</evidence>
<dbReference type="EMBL" id="CP097770">
    <property type="protein sequence ID" value="URJ50524.1"/>
    <property type="molecule type" value="Genomic_DNA"/>
</dbReference>
<dbReference type="PROSITE" id="PS50075">
    <property type="entry name" value="CARRIER"/>
    <property type="match status" value="1"/>
</dbReference>
<sequence>MQSQVIEMISAVKEDPELVAKLDGHSDIIHDAGLDSLQLVHFMLQVEDAFDVEIDFDSFELEHLSSVDAFCSYIQGISDAEQAPHLEGMETV</sequence>
<organism evidence="2 7">
    <name type="scientific">Paenibacillus polymyxa</name>
    <name type="common">Bacillus polymyxa</name>
    <dbReference type="NCBI Taxonomy" id="1406"/>
    <lineage>
        <taxon>Bacteria</taxon>
        <taxon>Bacillati</taxon>
        <taxon>Bacillota</taxon>
        <taxon>Bacilli</taxon>
        <taxon>Bacillales</taxon>
        <taxon>Paenibacillaceae</taxon>
        <taxon>Paenibacillus</taxon>
    </lineage>
</organism>
<dbReference type="AlphaFoldDB" id="A0A074LVP7"/>
<reference evidence="4" key="2">
    <citation type="submission" date="2016-05" db="EMBL/GenBank/DDBJ databases">
        <authorList>
            <person name="Zheng J."/>
            <person name="Timme R."/>
            <person name="Allard M."/>
            <person name="Strain E."/>
            <person name="Luo Y."/>
            <person name="Brown E."/>
        </authorList>
    </citation>
    <scope>NUCLEOTIDE SEQUENCE</scope>
    <source>
        <strain evidence="4">CFSAN034343</strain>
    </source>
</reference>
<dbReference type="InterPro" id="IPR036736">
    <property type="entry name" value="ACP-like_sf"/>
</dbReference>
<evidence type="ECO:0000313" key="2">
    <source>
        <dbReference type="EMBL" id="MBM0633751.1"/>
    </source>
</evidence>
<proteinExistence type="predicted"/>
<name>A0A074LVP7_PAEPO</name>
<reference evidence="2" key="3">
    <citation type="submission" date="2020-12" db="EMBL/GenBank/DDBJ databases">
        <title>Paenibacillus polymyxa LMG 27872: a double-edged sword.</title>
        <authorList>
            <person name="Langendries S."/>
            <person name="Garcia Mendez S."/>
            <person name="Beirinckx S."/>
            <person name="Viaene T."/>
            <person name="Baeyen S."/>
            <person name="Goeminne G."/>
            <person name="Willems A."/>
            <person name="Debode J."/>
            <person name="Goormachtig S."/>
        </authorList>
    </citation>
    <scope>NUCLEOTIDE SEQUENCE</scope>
    <source>
        <strain evidence="2">LMG 27872</strain>
    </source>
</reference>
<evidence type="ECO:0000313" key="3">
    <source>
        <dbReference type="EMBL" id="MDH2331974.1"/>
    </source>
</evidence>
<dbReference type="InterPro" id="IPR009081">
    <property type="entry name" value="PP-bd_ACP"/>
</dbReference>
<evidence type="ECO:0000313" key="5">
    <source>
        <dbReference type="EMBL" id="URJ50524.1"/>
    </source>
</evidence>
<reference evidence="3" key="5">
    <citation type="submission" date="2023-04" db="EMBL/GenBank/DDBJ databases">
        <title>Uncovering the Secrets of Slow-Growing Bacteria in Tropical Savanna Soil through Cultivation and Genomic Analysis.</title>
        <authorList>
            <person name="Goncalves O.S."/>
            <person name="Santana M.F."/>
        </authorList>
    </citation>
    <scope>NUCLEOTIDE SEQUENCE</scope>
    <source>
        <strain evidence="3">ANTI</strain>
    </source>
</reference>
<dbReference type="Proteomes" id="UP000094974">
    <property type="component" value="Unassembled WGS sequence"/>
</dbReference>
<protein>
    <submittedName>
        <fullName evidence="2">Acyl carrier protein</fullName>
    </submittedName>
    <submittedName>
        <fullName evidence="4">D-alanyl carrier protein</fullName>
    </submittedName>
    <submittedName>
        <fullName evidence="3">Phosphopantetheine-binding protein</fullName>
    </submittedName>
</protein>
<dbReference type="Proteomes" id="UP001055784">
    <property type="component" value="Chromosome"/>
</dbReference>
<evidence type="ECO:0000313" key="4">
    <source>
        <dbReference type="EMBL" id="ODA06604.1"/>
    </source>
</evidence>
<dbReference type="EMBL" id="JARVWT010000005">
    <property type="protein sequence ID" value="MDH2331974.1"/>
    <property type="molecule type" value="Genomic_DNA"/>
</dbReference>
<feature type="domain" description="Carrier" evidence="1">
    <location>
        <begin position="1"/>
        <end position="78"/>
    </location>
</feature>
<gene>
    <name evidence="4" type="ORF">A7312_13585</name>
    <name evidence="2" type="ORF">JDW19_11465</name>
    <name evidence="5" type="ORF">MF626_005000</name>
    <name evidence="3" type="ORF">QDS18_13975</name>
</gene>
<dbReference type="Gene3D" id="1.10.1200.10">
    <property type="entry name" value="ACP-like"/>
    <property type="match status" value="1"/>
</dbReference>
<keyword evidence="6" id="KW-1185">Reference proteome</keyword>
<dbReference type="Proteomes" id="UP000650605">
    <property type="component" value="Unassembled WGS sequence"/>
</dbReference>
<dbReference type="EMBL" id="LYND01000173">
    <property type="protein sequence ID" value="ODA06604.1"/>
    <property type="molecule type" value="Genomic_DNA"/>
</dbReference>
<reference evidence="6" key="1">
    <citation type="submission" date="2016-05" db="EMBL/GenBank/DDBJ databases">
        <title>Whole genome shotgun sequencing of cultured foodborne pathogen.</title>
        <authorList>
            <person name="Zheng J."/>
            <person name="Timme R."/>
            <person name="Allard M."/>
            <person name="Strain E."/>
            <person name="Luo Y."/>
            <person name="Brown E."/>
        </authorList>
    </citation>
    <scope>NUCLEOTIDE SEQUENCE [LARGE SCALE GENOMIC DNA]</scope>
    <source>
        <strain evidence="6">CFSAN034343</strain>
    </source>
</reference>
<dbReference type="Pfam" id="PF00550">
    <property type="entry name" value="PP-binding"/>
    <property type="match status" value="1"/>
</dbReference>
<dbReference type="SUPFAM" id="SSF47336">
    <property type="entry name" value="ACP-like"/>
    <property type="match status" value="1"/>
</dbReference>
<dbReference type="Proteomes" id="UP001229409">
    <property type="component" value="Unassembled WGS sequence"/>
</dbReference>
<evidence type="ECO:0000313" key="6">
    <source>
        <dbReference type="Proteomes" id="UP000094974"/>
    </source>
</evidence>
<dbReference type="eggNOG" id="COG0236">
    <property type="taxonomic scope" value="Bacteria"/>
</dbReference>
<evidence type="ECO:0000313" key="7">
    <source>
        <dbReference type="Proteomes" id="UP000650605"/>
    </source>
</evidence>
<dbReference type="EMBL" id="JAEHFQ010000005">
    <property type="protein sequence ID" value="MBM0633751.1"/>
    <property type="molecule type" value="Genomic_DNA"/>
</dbReference>